<protein>
    <submittedName>
        <fullName evidence="2">Uncharacterized protein</fullName>
    </submittedName>
</protein>
<keyword evidence="3" id="KW-1185">Reference proteome</keyword>
<proteinExistence type="predicted"/>
<feature type="coiled-coil region" evidence="1">
    <location>
        <begin position="171"/>
        <end position="198"/>
    </location>
</feature>
<evidence type="ECO:0000256" key="1">
    <source>
        <dbReference type="SAM" id="Coils"/>
    </source>
</evidence>
<dbReference type="EMBL" id="JARQWQ010000086">
    <property type="protein sequence ID" value="KAK2552496.1"/>
    <property type="molecule type" value="Genomic_DNA"/>
</dbReference>
<evidence type="ECO:0000313" key="3">
    <source>
        <dbReference type="Proteomes" id="UP001249851"/>
    </source>
</evidence>
<name>A0AAD9UWG9_ACRCE</name>
<comment type="caution">
    <text evidence="2">The sequence shown here is derived from an EMBL/GenBank/DDBJ whole genome shotgun (WGS) entry which is preliminary data.</text>
</comment>
<dbReference type="Proteomes" id="UP001249851">
    <property type="component" value="Unassembled WGS sequence"/>
</dbReference>
<gene>
    <name evidence="2" type="ORF">P5673_026329</name>
</gene>
<reference evidence="2" key="1">
    <citation type="journal article" date="2023" name="G3 (Bethesda)">
        <title>Whole genome assembly and annotation of the endangered Caribbean coral Acropora cervicornis.</title>
        <authorList>
            <person name="Selwyn J.D."/>
            <person name="Vollmer S.V."/>
        </authorList>
    </citation>
    <scope>NUCLEOTIDE SEQUENCE</scope>
    <source>
        <strain evidence="2">K2</strain>
    </source>
</reference>
<organism evidence="2 3">
    <name type="scientific">Acropora cervicornis</name>
    <name type="common">Staghorn coral</name>
    <dbReference type="NCBI Taxonomy" id="6130"/>
    <lineage>
        <taxon>Eukaryota</taxon>
        <taxon>Metazoa</taxon>
        <taxon>Cnidaria</taxon>
        <taxon>Anthozoa</taxon>
        <taxon>Hexacorallia</taxon>
        <taxon>Scleractinia</taxon>
        <taxon>Astrocoeniina</taxon>
        <taxon>Acroporidae</taxon>
        <taxon>Acropora</taxon>
    </lineage>
</organism>
<accession>A0AAD9UWG9</accession>
<evidence type="ECO:0000313" key="2">
    <source>
        <dbReference type="EMBL" id="KAK2552496.1"/>
    </source>
</evidence>
<keyword evidence="1" id="KW-0175">Coiled coil</keyword>
<dbReference type="AlphaFoldDB" id="A0AAD9UWG9"/>
<sequence>MATGSEYTEEQLNYYRICCITTDELTDGLRTIFKQEWDNRYATTLGEWKDEAKNGQDFKNGESPQNQASNRELLATMINGNRAEWDCSMLFYAILYSDCIGRGLNVVVRSNIDDLRKFRYQDFAHLPRDQISEPKFQSAITKLQGVFQALGLSTVKIQEIRNQANFSISHLNKILKEVDKLKQEVKVLEEQLQRVDYATFDRGYSSLKSYQLESSVGAQAMIQRGVAVMSKKGQ</sequence>
<reference evidence="2" key="2">
    <citation type="journal article" date="2023" name="Science">
        <title>Genomic signatures of disease resistance in endangered staghorn corals.</title>
        <authorList>
            <person name="Vollmer S.V."/>
            <person name="Selwyn J.D."/>
            <person name="Despard B.A."/>
            <person name="Roesel C.L."/>
        </authorList>
    </citation>
    <scope>NUCLEOTIDE SEQUENCE</scope>
    <source>
        <strain evidence="2">K2</strain>
    </source>
</reference>